<dbReference type="AlphaFoldDB" id="A0AAW0CNL8"/>
<evidence type="ECO:0000313" key="4">
    <source>
        <dbReference type="Proteomes" id="UP001383192"/>
    </source>
</evidence>
<evidence type="ECO:0000313" key="3">
    <source>
        <dbReference type="EMBL" id="KAK7040158.1"/>
    </source>
</evidence>
<comment type="caution">
    <text evidence="3">The sequence shown here is derived from an EMBL/GenBank/DDBJ whole genome shotgun (WGS) entry which is preliminary data.</text>
</comment>
<feature type="compositionally biased region" description="Polar residues" evidence="1">
    <location>
        <begin position="255"/>
        <end position="277"/>
    </location>
</feature>
<feature type="compositionally biased region" description="Low complexity" evidence="1">
    <location>
        <begin position="147"/>
        <end position="173"/>
    </location>
</feature>
<accession>A0AAW0CNL8</accession>
<dbReference type="Proteomes" id="UP001383192">
    <property type="component" value="Unassembled WGS sequence"/>
</dbReference>
<evidence type="ECO:0000256" key="1">
    <source>
        <dbReference type="SAM" id="MobiDB-lite"/>
    </source>
</evidence>
<evidence type="ECO:0000256" key="2">
    <source>
        <dbReference type="SAM" id="Phobius"/>
    </source>
</evidence>
<feature type="transmembrane region" description="Helical" evidence="2">
    <location>
        <begin position="178"/>
        <end position="203"/>
    </location>
</feature>
<name>A0AAW0CNL8_9AGAR</name>
<keyword evidence="2" id="KW-0812">Transmembrane</keyword>
<keyword evidence="2" id="KW-0472">Membrane</keyword>
<keyword evidence="2" id="KW-1133">Transmembrane helix</keyword>
<gene>
    <name evidence="3" type="ORF">VNI00_009964</name>
</gene>
<dbReference type="EMBL" id="JAYKXP010000038">
    <property type="protein sequence ID" value="KAK7040158.1"/>
    <property type="molecule type" value="Genomic_DNA"/>
</dbReference>
<proteinExistence type="predicted"/>
<protein>
    <submittedName>
        <fullName evidence="3">Uncharacterized protein</fullName>
    </submittedName>
</protein>
<reference evidence="3 4" key="1">
    <citation type="submission" date="2024-01" db="EMBL/GenBank/DDBJ databases">
        <title>A draft genome for a cacao thread blight-causing isolate of Paramarasmius palmivorus.</title>
        <authorList>
            <person name="Baruah I.K."/>
            <person name="Bukari Y."/>
            <person name="Amoako-Attah I."/>
            <person name="Meinhardt L.W."/>
            <person name="Bailey B.A."/>
            <person name="Cohen S.P."/>
        </authorList>
    </citation>
    <scope>NUCLEOTIDE SEQUENCE [LARGE SCALE GENOMIC DNA]</scope>
    <source>
        <strain evidence="3 4">GH-12</strain>
    </source>
</reference>
<organism evidence="3 4">
    <name type="scientific">Paramarasmius palmivorus</name>
    <dbReference type="NCBI Taxonomy" id="297713"/>
    <lineage>
        <taxon>Eukaryota</taxon>
        <taxon>Fungi</taxon>
        <taxon>Dikarya</taxon>
        <taxon>Basidiomycota</taxon>
        <taxon>Agaricomycotina</taxon>
        <taxon>Agaricomycetes</taxon>
        <taxon>Agaricomycetidae</taxon>
        <taxon>Agaricales</taxon>
        <taxon>Marasmiineae</taxon>
        <taxon>Marasmiaceae</taxon>
        <taxon>Paramarasmius</taxon>
    </lineage>
</organism>
<feature type="region of interest" description="Disordered" evidence="1">
    <location>
        <begin position="244"/>
        <end position="321"/>
    </location>
</feature>
<feature type="region of interest" description="Disordered" evidence="1">
    <location>
        <begin position="144"/>
        <end position="174"/>
    </location>
</feature>
<keyword evidence="4" id="KW-1185">Reference proteome</keyword>
<sequence length="321" mass="35023">MSTRRIAFGDRDPLLNYTTDWYQGYYNATSVHESGTLASANSLAARVTFDFPEPAVGFYYYGILRSGGGSYGICFDCNPDTPNYETIDGVNRTDNGQNPPVVLYSRTFSTPELHRVILTNRRDDRFANGTSQITLARFELEVPVNGPQSSSQGTSSSLETSPSSVTSTPANPSRSRNIGAIAGGVLGGCAGLLALLAMLCIWLRRRRRCTEAQRPSLRESGIRSTPGINPYAISYSEAALRDPIGKRSGLKPHHTSPSSFDGSSQQHSPSDPDTSMSIPVAMQWSYREASTGRVEEQDDDGTSILPPDYEQVFRSALGRRD</sequence>